<comment type="caution">
    <text evidence="3">The sequence shown here is derived from an EMBL/GenBank/DDBJ whole genome shotgun (WGS) entry which is preliminary data.</text>
</comment>
<dbReference type="SUPFAM" id="SSF49764">
    <property type="entry name" value="HSP20-like chaperones"/>
    <property type="match status" value="1"/>
</dbReference>
<gene>
    <name evidence="3" type="ORF">LSH36_120g15055</name>
</gene>
<dbReference type="InterPro" id="IPR008978">
    <property type="entry name" value="HSP20-like_chaperone"/>
</dbReference>
<feature type="region of interest" description="Disordered" evidence="1">
    <location>
        <begin position="325"/>
        <end position="351"/>
    </location>
</feature>
<dbReference type="Gene3D" id="2.60.40.790">
    <property type="match status" value="1"/>
</dbReference>
<feature type="compositionally biased region" description="Polar residues" evidence="1">
    <location>
        <begin position="41"/>
        <end position="98"/>
    </location>
</feature>
<dbReference type="Proteomes" id="UP001208570">
    <property type="component" value="Unassembled WGS sequence"/>
</dbReference>
<dbReference type="InterPro" id="IPR007052">
    <property type="entry name" value="CS_dom"/>
</dbReference>
<dbReference type="GO" id="GO:0051082">
    <property type="term" value="F:unfolded protein binding"/>
    <property type="evidence" value="ECO:0007669"/>
    <property type="project" value="TreeGrafter"/>
</dbReference>
<feature type="domain" description="CS" evidence="2">
    <location>
        <begin position="170"/>
        <end position="263"/>
    </location>
</feature>
<organism evidence="3 4">
    <name type="scientific">Paralvinella palmiformis</name>
    <dbReference type="NCBI Taxonomy" id="53620"/>
    <lineage>
        <taxon>Eukaryota</taxon>
        <taxon>Metazoa</taxon>
        <taxon>Spiralia</taxon>
        <taxon>Lophotrochozoa</taxon>
        <taxon>Annelida</taxon>
        <taxon>Polychaeta</taxon>
        <taxon>Sedentaria</taxon>
        <taxon>Canalipalpata</taxon>
        <taxon>Terebellida</taxon>
        <taxon>Terebelliformia</taxon>
        <taxon>Alvinellidae</taxon>
        <taxon>Paralvinella</taxon>
    </lineage>
</organism>
<dbReference type="Pfam" id="PF04969">
    <property type="entry name" value="CS"/>
    <property type="match status" value="1"/>
</dbReference>
<sequence length="351" mass="39148">MQLLCRLHFSVYDYFVIFSANAIETRPPAKSKTEEPPVNIKDSSSDLTAGQSTVDSMESTSAMVVNSSAGDRTQEKQMSSDQVSTDGEHPSVSTQVSTDGEHPSVSTAKEAIGKGPDQSQAAGSDSCDKTVVAGKNPTKTGNKEDSDDDESEITRQQKMFQENPDSYNGAIRDSYSWSQSITDLDIKIFVPQHIRKGKEVQVDVHRKHITARCRMPSGEWNTLIDDDLPWDVDKEQSIWSLEPGKAILVNLEKVQERWWECVLTSEPKINVRKIDASRPMSDLDDEAQAKIEELMYNEHQKRLGLPQSHEKKVHDILRKAWDAEGSPFKGQPFDPTKLNITPDGAMNLSGQ</sequence>
<evidence type="ECO:0000313" key="4">
    <source>
        <dbReference type="Proteomes" id="UP001208570"/>
    </source>
</evidence>
<dbReference type="PANTHER" id="PTHR12356">
    <property type="entry name" value="NUCLEAR MOVEMENT PROTEIN NUDC"/>
    <property type="match status" value="1"/>
</dbReference>
<dbReference type="GO" id="GO:0005737">
    <property type="term" value="C:cytoplasm"/>
    <property type="evidence" value="ECO:0007669"/>
    <property type="project" value="TreeGrafter"/>
</dbReference>
<reference evidence="3" key="1">
    <citation type="journal article" date="2023" name="Mol. Biol. Evol.">
        <title>Third-Generation Sequencing Reveals the Adaptive Role of the Epigenome in Three Deep-Sea Polychaetes.</title>
        <authorList>
            <person name="Perez M."/>
            <person name="Aroh O."/>
            <person name="Sun Y."/>
            <person name="Lan Y."/>
            <person name="Juniper S.K."/>
            <person name="Young C.R."/>
            <person name="Angers B."/>
            <person name="Qian P.Y."/>
        </authorList>
    </citation>
    <scope>NUCLEOTIDE SEQUENCE</scope>
    <source>
        <strain evidence="3">P08H-3</strain>
    </source>
</reference>
<dbReference type="GO" id="GO:0006457">
    <property type="term" value="P:protein folding"/>
    <property type="evidence" value="ECO:0007669"/>
    <property type="project" value="TreeGrafter"/>
</dbReference>
<dbReference type="PROSITE" id="PS51203">
    <property type="entry name" value="CS"/>
    <property type="match status" value="1"/>
</dbReference>
<keyword evidence="4" id="KW-1185">Reference proteome</keyword>
<proteinExistence type="predicted"/>
<name>A0AAD9JXV7_9ANNE</name>
<accession>A0AAD9JXV7</accession>
<evidence type="ECO:0000259" key="2">
    <source>
        <dbReference type="PROSITE" id="PS51203"/>
    </source>
</evidence>
<protein>
    <recommendedName>
        <fullName evidence="2">CS domain-containing protein</fullName>
    </recommendedName>
</protein>
<evidence type="ECO:0000313" key="3">
    <source>
        <dbReference type="EMBL" id="KAK2161206.1"/>
    </source>
</evidence>
<feature type="region of interest" description="Disordered" evidence="1">
    <location>
        <begin position="27"/>
        <end position="153"/>
    </location>
</feature>
<dbReference type="EMBL" id="JAODUP010000120">
    <property type="protein sequence ID" value="KAK2161206.1"/>
    <property type="molecule type" value="Genomic_DNA"/>
</dbReference>
<dbReference type="PANTHER" id="PTHR12356:SF19">
    <property type="entry name" value="NUDC DOMAIN-CONTAINING PROTEIN 3"/>
    <property type="match status" value="1"/>
</dbReference>
<dbReference type="AlphaFoldDB" id="A0AAD9JXV7"/>
<dbReference type="InterPro" id="IPR037898">
    <property type="entry name" value="NudC_fam"/>
</dbReference>
<evidence type="ECO:0000256" key="1">
    <source>
        <dbReference type="SAM" id="MobiDB-lite"/>
    </source>
</evidence>